<evidence type="ECO:0000256" key="3">
    <source>
        <dbReference type="ARBA" id="ARBA00012670"/>
    </source>
</evidence>
<organism evidence="9 10">
    <name type="scientific">Crateriforma conspicua</name>
    <dbReference type="NCBI Taxonomy" id="2527996"/>
    <lineage>
        <taxon>Bacteria</taxon>
        <taxon>Pseudomonadati</taxon>
        <taxon>Planctomycetota</taxon>
        <taxon>Planctomycetia</taxon>
        <taxon>Planctomycetales</taxon>
        <taxon>Planctomycetaceae</taxon>
        <taxon>Crateriforma</taxon>
    </lineage>
</organism>
<evidence type="ECO:0000313" key="9">
    <source>
        <dbReference type="EMBL" id="TWU66017.1"/>
    </source>
</evidence>
<dbReference type="Gene3D" id="2.115.10.20">
    <property type="entry name" value="Glycosyl hydrolase domain, family 43"/>
    <property type="match status" value="1"/>
</dbReference>
<name>A0A5C6FSK7_9PLAN</name>
<keyword evidence="6 9" id="KW-0378">Hydrolase</keyword>
<keyword evidence="7 9" id="KW-0326">Glycosidase</keyword>
<sequence precursor="true">MIVASRIALAVLASVCFHQSLLAGDPADGSWNDGRFQWHVGTPILSVDQDRLPELPDHRWVAVKDPSVVRHDGHWHLFCTLRNDKKGDGRIRIGYLKFAQWEQAKSSEWSVLDLTLDYHGAPQIFYFRPDQKWYLIYQAADESRNLRYGPCYSVNDGINDPAGWSRPEPLYVVPEGKKAGLDFWVICDNDHAYLFFTSLNGKLWRSRTRLDQFPNRGWSEPVIALQADIYEASHTYHINGLDKYVTLVEAQDGKRRYFKTFVADTLDGTWRPLAASRQKPFVAPKNVINQPTSWATSYSHGEFIRDGIDQRLSISADGLTLLFQGASDTEYRRGSYGDIPWRLGLLRLADEPSDAPE</sequence>
<evidence type="ECO:0000256" key="7">
    <source>
        <dbReference type="ARBA" id="ARBA00023295"/>
    </source>
</evidence>
<keyword evidence="5 8" id="KW-0732">Signal</keyword>
<comment type="caution">
    <text evidence="9">The sequence shown here is derived from an EMBL/GenBank/DDBJ whole genome shotgun (WGS) entry which is preliminary data.</text>
</comment>
<dbReference type="InterPro" id="IPR023296">
    <property type="entry name" value="Glyco_hydro_beta-prop_sf"/>
</dbReference>
<dbReference type="AlphaFoldDB" id="A0A5C6FSK7"/>
<dbReference type="EMBL" id="SJPZ01000001">
    <property type="protein sequence ID" value="TWU66017.1"/>
    <property type="molecule type" value="Genomic_DNA"/>
</dbReference>
<feature type="signal peptide" evidence="8">
    <location>
        <begin position="1"/>
        <end position="23"/>
    </location>
</feature>
<dbReference type="GO" id="GO:0046373">
    <property type="term" value="P:L-arabinose metabolic process"/>
    <property type="evidence" value="ECO:0007669"/>
    <property type="project" value="InterPro"/>
</dbReference>
<reference evidence="9 10" key="1">
    <citation type="submission" date="2019-02" db="EMBL/GenBank/DDBJ databases">
        <title>Deep-cultivation of Planctomycetes and their phenomic and genomic characterization uncovers novel biology.</title>
        <authorList>
            <person name="Wiegand S."/>
            <person name="Jogler M."/>
            <person name="Boedeker C."/>
            <person name="Pinto D."/>
            <person name="Vollmers J."/>
            <person name="Rivas-Marin E."/>
            <person name="Kohn T."/>
            <person name="Peeters S.H."/>
            <person name="Heuer A."/>
            <person name="Rast P."/>
            <person name="Oberbeckmann S."/>
            <person name="Bunk B."/>
            <person name="Jeske O."/>
            <person name="Meyerdierks A."/>
            <person name="Storesund J.E."/>
            <person name="Kallscheuer N."/>
            <person name="Luecker S."/>
            <person name="Lage O.M."/>
            <person name="Pohl T."/>
            <person name="Merkel B.J."/>
            <person name="Hornburger P."/>
            <person name="Mueller R.-W."/>
            <person name="Bruemmer F."/>
            <person name="Labrenz M."/>
            <person name="Spormann A.M."/>
            <person name="Op Den Camp H."/>
            <person name="Overmann J."/>
            <person name="Amann R."/>
            <person name="Jetten M.S.M."/>
            <person name="Mascher T."/>
            <person name="Medema M.H."/>
            <person name="Devos D.P."/>
            <person name="Kaster A.-K."/>
            <person name="Ovreas L."/>
            <person name="Rohde M."/>
            <person name="Galperin M.Y."/>
            <person name="Jogler C."/>
        </authorList>
    </citation>
    <scope>NUCLEOTIDE SEQUENCE [LARGE SCALE GENOMIC DNA]</scope>
    <source>
        <strain evidence="9 10">V7</strain>
    </source>
</reference>
<evidence type="ECO:0000256" key="1">
    <source>
        <dbReference type="ARBA" id="ARBA00001462"/>
    </source>
</evidence>
<comment type="subcellular location">
    <subcellularLocation>
        <location evidence="2">Secreted</location>
    </subcellularLocation>
</comment>
<dbReference type="OrthoDB" id="9795554at2"/>
<evidence type="ECO:0000313" key="10">
    <source>
        <dbReference type="Proteomes" id="UP000316476"/>
    </source>
</evidence>
<dbReference type="GO" id="GO:0046556">
    <property type="term" value="F:alpha-L-arabinofuranosidase activity"/>
    <property type="evidence" value="ECO:0007669"/>
    <property type="project" value="UniProtKB-EC"/>
</dbReference>
<feature type="chain" id="PRO_5022918873" description="non-reducing end alpha-L-arabinofuranosidase" evidence="8">
    <location>
        <begin position="24"/>
        <end position="357"/>
    </location>
</feature>
<evidence type="ECO:0000256" key="4">
    <source>
        <dbReference type="ARBA" id="ARBA00022525"/>
    </source>
</evidence>
<dbReference type="GO" id="GO:0005576">
    <property type="term" value="C:extracellular region"/>
    <property type="evidence" value="ECO:0007669"/>
    <property type="project" value="UniProtKB-SubCell"/>
</dbReference>
<dbReference type="CDD" id="cd08987">
    <property type="entry name" value="GH62"/>
    <property type="match status" value="1"/>
</dbReference>
<evidence type="ECO:0000256" key="2">
    <source>
        <dbReference type="ARBA" id="ARBA00004613"/>
    </source>
</evidence>
<evidence type="ECO:0000256" key="8">
    <source>
        <dbReference type="SAM" id="SignalP"/>
    </source>
</evidence>
<accession>A0A5C6FSK7</accession>
<dbReference type="Pfam" id="PF03664">
    <property type="entry name" value="Glyco_hydro_62"/>
    <property type="match status" value="1"/>
</dbReference>
<dbReference type="RefSeq" id="WP_146412519.1">
    <property type="nucleotide sequence ID" value="NZ_SJPZ01000001.1"/>
</dbReference>
<dbReference type="EC" id="3.2.1.55" evidence="3"/>
<proteinExistence type="predicted"/>
<dbReference type="InterPro" id="IPR005193">
    <property type="entry name" value="GH62_arabinosidase"/>
</dbReference>
<protein>
    <recommendedName>
        <fullName evidence="3">non-reducing end alpha-L-arabinofuranosidase</fullName>
        <ecNumber evidence="3">3.2.1.55</ecNumber>
    </recommendedName>
</protein>
<evidence type="ECO:0000256" key="5">
    <source>
        <dbReference type="ARBA" id="ARBA00022729"/>
    </source>
</evidence>
<comment type="catalytic activity">
    <reaction evidence="1">
        <text>Hydrolysis of terminal non-reducing alpha-L-arabinofuranoside residues in alpha-L-arabinosides.</text>
        <dbReference type="EC" id="3.2.1.55"/>
    </reaction>
</comment>
<dbReference type="PANTHER" id="PTHR40631:SF2">
    <property type="entry name" value="ALPHA-L-ARABINOFURANOSIDASE"/>
    <property type="match status" value="1"/>
</dbReference>
<gene>
    <name evidence="9" type="primary">xynC</name>
    <name evidence="9" type="ORF">V7x_15730</name>
</gene>
<dbReference type="SUPFAM" id="SSF75005">
    <property type="entry name" value="Arabinanase/levansucrase/invertase"/>
    <property type="match status" value="1"/>
</dbReference>
<evidence type="ECO:0000256" key="6">
    <source>
        <dbReference type="ARBA" id="ARBA00022801"/>
    </source>
</evidence>
<keyword evidence="4" id="KW-0964">Secreted</keyword>
<dbReference type="Proteomes" id="UP000316476">
    <property type="component" value="Unassembled WGS sequence"/>
</dbReference>
<dbReference type="PANTHER" id="PTHR40631">
    <property type="entry name" value="ALPHA-L-ARABINOFURANOSIDASE AXHA-2-RELATED"/>
    <property type="match status" value="1"/>
</dbReference>